<evidence type="ECO:0000313" key="4">
    <source>
        <dbReference type="EMBL" id="KAK2611540.1"/>
    </source>
</evidence>
<name>A0AAD9SMU7_PHOAM</name>
<keyword evidence="5" id="KW-1185">Reference proteome</keyword>
<dbReference type="EMBL" id="JAUJFL010000002">
    <property type="protein sequence ID" value="KAK2611540.1"/>
    <property type="molecule type" value="Genomic_DNA"/>
</dbReference>
<dbReference type="GO" id="GO:0016614">
    <property type="term" value="F:oxidoreductase activity, acting on CH-OH group of donors"/>
    <property type="evidence" value="ECO:0007669"/>
    <property type="project" value="UniProtKB-ARBA"/>
</dbReference>
<dbReference type="InterPro" id="IPR002347">
    <property type="entry name" value="SDR_fam"/>
</dbReference>
<evidence type="ECO:0000313" key="5">
    <source>
        <dbReference type="Proteomes" id="UP001265746"/>
    </source>
</evidence>
<proteinExistence type="inferred from homology"/>
<dbReference type="PANTHER" id="PTHR48107">
    <property type="entry name" value="NADPH-DEPENDENT ALDEHYDE REDUCTASE-LIKE PROTEIN, CHLOROPLASTIC-RELATED"/>
    <property type="match status" value="1"/>
</dbReference>
<comment type="caution">
    <text evidence="4">The sequence shown here is derived from an EMBL/GenBank/DDBJ whole genome shotgun (WGS) entry which is preliminary data.</text>
</comment>
<gene>
    <name evidence="4" type="ORF">N8I77_004873</name>
</gene>
<evidence type="ECO:0000256" key="2">
    <source>
        <dbReference type="ARBA" id="ARBA00022857"/>
    </source>
</evidence>
<dbReference type="InterPro" id="IPR020904">
    <property type="entry name" value="Sc_DH/Rdtase_CS"/>
</dbReference>
<accession>A0AAD9SMU7</accession>
<dbReference type="PANTHER" id="PTHR48107:SF16">
    <property type="entry name" value="NADPH-DEPENDENT ALDEHYDE REDUCTASE 1, CHLOROPLASTIC"/>
    <property type="match status" value="1"/>
</dbReference>
<dbReference type="SUPFAM" id="SSF51735">
    <property type="entry name" value="NAD(P)-binding Rossmann-fold domains"/>
    <property type="match status" value="1"/>
</dbReference>
<keyword evidence="3" id="KW-0560">Oxidoreductase</keyword>
<evidence type="ECO:0000256" key="1">
    <source>
        <dbReference type="ARBA" id="ARBA00006484"/>
    </source>
</evidence>
<dbReference type="PRINTS" id="PR00081">
    <property type="entry name" value="GDHRDH"/>
</dbReference>
<organism evidence="4 5">
    <name type="scientific">Phomopsis amygdali</name>
    <name type="common">Fusicoccum amygdali</name>
    <dbReference type="NCBI Taxonomy" id="1214568"/>
    <lineage>
        <taxon>Eukaryota</taxon>
        <taxon>Fungi</taxon>
        <taxon>Dikarya</taxon>
        <taxon>Ascomycota</taxon>
        <taxon>Pezizomycotina</taxon>
        <taxon>Sordariomycetes</taxon>
        <taxon>Sordariomycetidae</taxon>
        <taxon>Diaporthales</taxon>
        <taxon>Diaporthaceae</taxon>
        <taxon>Diaporthe</taxon>
    </lineage>
</organism>
<dbReference type="Gene3D" id="3.40.50.720">
    <property type="entry name" value="NAD(P)-binding Rossmann-like Domain"/>
    <property type="match status" value="1"/>
</dbReference>
<comment type="similarity">
    <text evidence="1">Belongs to the short-chain dehydrogenases/reductases (SDR) family.</text>
</comment>
<dbReference type="InterPro" id="IPR036291">
    <property type="entry name" value="NAD(P)-bd_dom_sf"/>
</dbReference>
<dbReference type="Pfam" id="PF13561">
    <property type="entry name" value="adh_short_C2"/>
    <property type="match status" value="1"/>
</dbReference>
<dbReference type="FunFam" id="3.40.50.720:FF:000084">
    <property type="entry name" value="Short-chain dehydrogenase reductase"/>
    <property type="match status" value="1"/>
</dbReference>
<sequence length="310" mass="33380">MEFAEPSPKPTLINPLTRYEDFKFEFPPNTYPKQVLQTSFKYPPDCGEKSYVGSGRLKGRRALVTGGDSGIGRAVVIALAREGAKVAINYLPEEEPDAEDLTQFLTKDHQVKHDLIRIPGDLRSKSFCYELVLKAFDKLGGLDLVVNNAGYAGGKFENFDGLDPEVWDDIFKVNVYASLHITQAAAPLLPPGSSIIFTVSSTGNDPQPGIAAYSASKGALRNFVNGAGSELIKRGIRVNGVAPGFTYTPLLVYTGLTEKVTDGIVSSLVPEGRLQQPAELAPVYVTLADDQASYVCGSVYGTHGGILAVY</sequence>
<reference evidence="4" key="1">
    <citation type="submission" date="2023-06" db="EMBL/GenBank/DDBJ databases">
        <authorList>
            <person name="Noh H."/>
        </authorList>
    </citation>
    <scope>NUCLEOTIDE SEQUENCE</scope>
    <source>
        <strain evidence="4">DUCC20226</strain>
    </source>
</reference>
<evidence type="ECO:0000256" key="3">
    <source>
        <dbReference type="ARBA" id="ARBA00023002"/>
    </source>
</evidence>
<dbReference type="PRINTS" id="PR00080">
    <property type="entry name" value="SDRFAMILY"/>
</dbReference>
<keyword evidence="2" id="KW-0521">NADP</keyword>
<dbReference type="PROSITE" id="PS00061">
    <property type="entry name" value="ADH_SHORT"/>
    <property type="match status" value="1"/>
</dbReference>
<protein>
    <submittedName>
        <fullName evidence="4">Uncharacterized protein</fullName>
    </submittedName>
</protein>
<dbReference type="AlphaFoldDB" id="A0AAD9SMU7"/>
<dbReference type="Proteomes" id="UP001265746">
    <property type="component" value="Unassembled WGS sequence"/>
</dbReference>